<evidence type="ECO:0000313" key="5">
    <source>
        <dbReference type="EMBL" id="GAA4256969.1"/>
    </source>
</evidence>
<dbReference type="InterPro" id="IPR032109">
    <property type="entry name" value="Big_3_5"/>
</dbReference>
<evidence type="ECO:0000259" key="4">
    <source>
        <dbReference type="Pfam" id="PF16640"/>
    </source>
</evidence>
<dbReference type="Pfam" id="PF16640">
    <property type="entry name" value="Big_3_5"/>
    <property type="match status" value="1"/>
</dbReference>
<dbReference type="Gene3D" id="3.40.190.10">
    <property type="entry name" value="Periplasmic binding protein-like II"/>
    <property type="match status" value="2"/>
</dbReference>
<keyword evidence="2" id="KW-0732">Signal</keyword>
<dbReference type="InterPro" id="IPR050962">
    <property type="entry name" value="Phosphate-bind_PstS"/>
</dbReference>
<evidence type="ECO:0000256" key="2">
    <source>
        <dbReference type="SAM" id="SignalP"/>
    </source>
</evidence>
<protein>
    <submittedName>
        <fullName evidence="5">Uncharacterized protein</fullName>
    </submittedName>
</protein>
<evidence type="ECO:0000256" key="1">
    <source>
        <dbReference type="ARBA" id="ARBA00008725"/>
    </source>
</evidence>
<feature type="chain" id="PRO_5047243224" evidence="2">
    <location>
        <begin position="23"/>
        <end position="679"/>
    </location>
</feature>
<comment type="caution">
    <text evidence="5">The sequence shown here is derived from an EMBL/GenBank/DDBJ whole genome shotgun (WGS) entry which is preliminary data.</text>
</comment>
<comment type="similarity">
    <text evidence="1">Belongs to the PstS family.</text>
</comment>
<gene>
    <name evidence="5" type="ORF">GCM10022255_071940</name>
</gene>
<feature type="domain" description="Bacterial Ig-like" evidence="4">
    <location>
        <begin position="436"/>
        <end position="515"/>
    </location>
</feature>
<dbReference type="Pfam" id="PF12849">
    <property type="entry name" value="PBP_like_2"/>
    <property type="match status" value="1"/>
</dbReference>
<evidence type="ECO:0000259" key="3">
    <source>
        <dbReference type="Pfam" id="PF12849"/>
    </source>
</evidence>
<proteinExistence type="inferred from homology"/>
<accession>A0ABP8DIZ4</accession>
<dbReference type="SUPFAM" id="SSF53850">
    <property type="entry name" value="Periplasmic binding protein-like II"/>
    <property type="match status" value="1"/>
</dbReference>
<dbReference type="Gene3D" id="2.60.40.10">
    <property type="entry name" value="Immunoglobulins"/>
    <property type="match status" value="1"/>
</dbReference>
<dbReference type="PANTHER" id="PTHR42996:SF1">
    <property type="entry name" value="PHOSPHATE-BINDING PROTEIN PSTS"/>
    <property type="match status" value="1"/>
</dbReference>
<dbReference type="EMBL" id="BAABAT010000026">
    <property type="protein sequence ID" value="GAA4256969.1"/>
    <property type="molecule type" value="Genomic_DNA"/>
</dbReference>
<dbReference type="InterPro" id="IPR013783">
    <property type="entry name" value="Ig-like_fold"/>
</dbReference>
<dbReference type="Proteomes" id="UP001500620">
    <property type="component" value="Unassembled WGS sequence"/>
</dbReference>
<dbReference type="RefSeq" id="WP_345133932.1">
    <property type="nucleotide sequence ID" value="NZ_BAABAT010000026.1"/>
</dbReference>
<keyword evidence="6" id="KW-1185">Reference proteome</keyword>
<sequence length="679" mass="69773">MLAAALLGAVVSLAGPARPAAAASYVPISGAGSTWSYNAIHAWIGNVAQFGMRVDYERSGSTTGRAKFRQGVVDWAASDIPYGVQDGVEADPPPQRGFAYMPDTAGGTAFMYNLNVGGHRVTNLRLSGENIAKIFTGVLTRWDDPAIAADNPGLSLPAIAIVPVVRTDGSGSTAQFTKWMTATEGQYWTAYCAAVGRSPCTPTSAYPVLNGSAMVGQPGDLGVSGYVAQAGANGAIGFVEYSSAIQAGFPVAKMLNAAGYYTEPTAGHVAVSLLQAKINMDPSNRATYLTQDLSDVYTNPDPRTYELSSYSYMILPTTTEYGFTSAKGFTLGDFGKYALCQGQTQVNALGYSALPINLVLAGFEQLRNVPGAQVPTTTVDTIRTCNNPTFSTDGSNTLATNDPQPQACDRQGPTQCASGTGVSTSTSITGPQLVVVPVGGNVTLTAAVTPATAAGNVQFVDNRVPLAPPVPVLNGTAQFSTTGLGAGTHLITATFAPYDTGAFLPSTSSAVTVNVDETVVADETLNVNVPNSEGVFTMTVSTTPVQMGTAALRADHTFESTGELSSVTIHDERDQSRPGWSVSGQLGDFTDGVHTFSGGYLGWAPTVTTQNPAHDVTAGPALPSGTPPGLAAGSVLATAPAAGGLGTSTLGATIDLKIPSRTQPGLYSATLTITAITTA</sequence>
<dbReference type="InterPro" id="IPR024370">
    <property type="entry name" value="PBP_domain"/>
</dbReference>
<feature type="domain" description="PBP" evidence="3">
    <location>
        <begin position="21"/>
        <end position="329"/>
    </location>
</feature>
<dbReference type="PANTHER" id="PTHR42996">
    <property type="entry name" value="PHOSPHATE-BINDING PROTEIN PSTS"/>
    <property type="match status" value="1"/>
</dbReference>
<reference evidence="6" key="1">
    <citation type="journal article" date="2019" name="Int. J. Syst. Evol. Microbiol.">
        <title>The Global Catalogue of Microorganisms (GCM) 10K type strain sequencing project: providing services to taxonomists for standard genome sequencing and annotation.</title>
        <authorList>
            <consortium name="The Broad Institute Genomics Platform"/>
            <consortium name="The Broad Institute Genome Sequencing Center for Infectious Disease"/>
            <person name="Wu L."/>
            <person name="Ma J."/>
        </authorList>
    </citation>
    <scope>NUCLEOTIDE SEQUENCE [LARGE SCALE GENOMIC DNA]</scope>
    <source>
        <strain evidence="6">JCM 17441</strain>
    </source>
</reference>
<evidence type="ECO:0000313" key="6">
    <source>
        <dbReference type="Proteomes" id="UP001500620"/>
    </source>
</evidence>
<name>A0ABP8DIZ4_9ACTN</name>
<organism evidence="5 6">
    <name type="scientific">Dactylosporangium darangshiense</name>
    <dbReference type="NCBI Taxonomy" id="579108"/>
    <lineage>
        <taxon>Bacteria</taxon>
        <taxon>Bacillati</taxon>
        <taxon>Actinomycetota</taxon>
        <taxon>Actinomycetes</taxon>
        <taxon>Micromonosporales</taxon>
        <taxon>Micromonosporaceae</taxon>
        <taxon>Dactylosporangium</taxon>
    </lineage>
</organism>
<feature type="signal peptide" evidence="2">
    <location>
        <begin position="1"/>
        <end position="22"/>
    </location>
</feature>
<dbReference type="CDD" id="cd13565">
    <property type="entry name" value="PBP2_PstS"/>
    <property type="match status" value="1"/>
</dbReference>